<name>A0AAP0QLB2_9ROSI</name>
<protein>
    <submittedName>
        <fullName evidence="1">Uncharacterized protein</fullName>
    </submittedName>
</protein>
<dbReference type="Proteomes" id="UP001428341">
    <property type="component" value="Unassembled WGS sequence"/>
</dbReference>
<dbReference type="EMBL" id="JBCGBO010000005">
    <property type="protein sequence ID" value="KAK9202368.1"/>
    <property type="molecule type" value="Genomic_DNA"/>
</dbReference>
<keyword evidence="2" id="KW-1185">Reference proteome</keyword>
<evidence type="ECO:0000313" key="1">
    <source>
        <dbReference type="EMBL" id="KAK9202368.1"/>
    </source>
</evidence>
<organism evidence="1 2">
    <name type="scientific">Citrus x changshan-huyou</name>
    <dbReference type="NCBI Taxonomy" id="2935761"/>
    <lineage>
        <taxon>Eukaryota</taxon>
        <taxon>Viridiplantae</taxon>
        <taxon>Streptophyta</taxon>
        <taxon>Embryophyta</taxon>
        <taxon>Tracheophyta</taxon>
        <taxon>Spermatophyta</taxon>
        <taxon>Magnoliopsida</taxon>
        <taxon>eudicotyledons</taxon>
        <taxon>Gunneridae</taxon>
        <taxon>Pentapetalae</taxon>
        <taxon>rosids</taxon>
        <taxon>malvids</taxon>
        <taxon>Sapindales</taxon>
        <taxon>Rutaceae</taxon>
        <taxon>Aurantioideae</taxon>
        <taxon>Citrus</taxon>
    </lineage>
</organism>
<sequence>MADEQNPSDALPNGWIAVIEEGDTVKSFTNIETHQTFNTRDKLNRYVAYASRANLPQRGLPRWTVTNQWKCVALDAGALDTLLRNVLALIDSLRSIMKCCLDAQMKKLGSASAVAEGGITSAIAMDLYSKAELQVSIYVRLSPSFELLNSEH</sequence>
<evidence type="ECO:0000313" key="2">
    <source>
        <dbReference type="Proteomes" id="UP001428341"/>
    </source>
</evidence>
<dbReference type="AlphaFoldDB" id="A0AAP0QLB2"/>
<proteinExistence type="predicted"/>
<accession>A0AAP0QLB2</accession>
<reference evidence="1 2" key="1">
    <citation type="submission" date="2024-05" db="EMBL/GenBank/DDBJ databases">
        <title>Haplotype-resolved chromosome-level genome assembly of Huyou (Citrus changshanensis).</title>
        <authorList>
            <person name="Miao C."/>
            <person name="Chen W."/>
            <person name="Wu Y."/>
            <person name="Wang L."/>
            <person name="Zhao S."/>
            <person name="Grierson D."/>
            <person name="Xu C."/>
            <person name="Chen K."/>
        </authorList>
    </citation>
    <scope>NUCLEOTIDE SEQUENCE [LARGE SCALE GENOMIC DNA]</scope>
    <source>
        <strain evidence="1">01-14</strain>
        <tissue evidence="1">Leaf</tissue>
    </source>
</reference>
<comment type="caution">
    <text evidence="1">The sequence shown here is derived from an EMBL/GenBank/DDBJ whole genome shotgun (WGS) entry which is preliminary data.</text>
</comment>
<gene>
    <name evidence="1" type="ORF">WN944_017578</name>
</gene>